<evidence type="ECO:0000256" key="4">
    <source>
        <dbReference type="ARBA" id="ARBA00022912"/>
    </source>
</evidence>
<dbReference type="RefSeq" id="WP_408182033.1">
    <property type="nucleotide sequence ID" value="NZ_JAQQEZ010000059.1"/>
</dbReference>
<dbReference type="PRINTS" id="PR00719">
    <property type="entry name" value="LMWPTPASE"/>
</dbReference>
<reference evidence="7 8" key="1">
    <citation type="journal article" date="2024" name="Chem. Sci.">
        <title>Discovery of megapolipeptins by genome mining of a Burkholderiales bacteria collection.</title>
        <authorList>
            <person name="Paulo B.S."/>
            <person name="Recchia M.J.J."/>
            <person name="Lee S."/>
            <person name="Fergusson C.H."/>
            <person name="Romanowski S.B."/>
            <person name="Hernandez A."/>
            <person name="Krull N."/>
            <person name="Liu D.Y."/>
            <person name="Cavanagh H."/>
            <person name="Bos A."/>
            <person name="Gray C.A."/>
            <person name="Murphy B.T."/>
            <person name="Linington R.G."/>
            <person name="Eustaquio A.S."/>
        </authorList>
    </citation>
    <scope>NUCLEOTIDE SEQUENCE [LARGE SCALE GENOMIC DNA]</scope>
    <source>
        <strain evidence="7 8">RL17-350-BIC-A</strain>
    </source>
</reference>
<name>A0ABW9B5C5_9BURK</name>
<keyword evidence="8" id="KW-1185">Reference proteome</keyword>
<sequence>MALVMTLDARTPIRVSNVSTQRKNNQMISNVLMVCHGNLCRSPMAAALLQQRVEGLRVGSAGLAAEVGQPAATEAVAVLSEMGIDIQAHRATQLTRQIANDAELILTMTAAQTRSLQSLYPLMRGRIFSIRGFDDADIDDPMGMPISAFRACREALAGGIDYWVRRLKSLNEPTGDRVYPEAVCVGGGAQ</sequence>
<keyword evidence="3" id="KW-0378">Hydrolase</keyword>
<keyword evidence="4" id="KW-0904">Protein phosphatase</keyword>
<dbReference type="InterPro" id="IPR050438">
    <property type="entry name" value="LMW_PTPase"/>
</dbReference>
<dbReference type="InterPro" id="IPR023485">
    <property type="entry name" value="Ptyr_pPase"/>
</dbReference>
<evidence type="ECO:0000313" key="7">
    <source>
        <dbReference type="EMBL" id="MFM0007398.1"/>
    </source>
</evidence>
<dbReference type="Proteomes" id="UP001629230">
    <property type="component" value="Unassembled WGS sequence"/>
</dbReference>
<evidence type="ECO:0000259" key="6">
    <source>
        <dbReference type="SMART" id="SM00226"/>
    </source>
</evidence>
<evidence type="ECO:0000256" key="3">
    <source>
        <dbReference type="ARBA" id="ARBA00022801"/>
    </source>
</evidence>
<dbReference type="EC" id="3.1.3.48" evidence="2"/>
<evidence type="ECO:0000256" key="2">
    <source>
        <dbReference type="ARBA" id="ARBA00013064"/>
    </source>
</evidence>
<gene>
    <name evidence="7" type="ORF">PQR57_41420</name>
</gene>
<evidence type="ECO:0000313" key="8">
    <source>
        <dbReference type="Proteomes" id="UP001629230"/>
    </source>
</evidence>
<dbReference type="PANTHER" id="PTHR11717:SF31">
    <property type="entry name" value="LOW MOLECULAR WEIGHT PROTEIN-TYROSINE-PHOSPHATASE ETP-RELATED"/>
    <property type="match status" value="1"/>
</dbReference>
<proteinExistence type="inferred from homology"/>
<dbReference type="Pfam" id="PF01451">
    <property type="entry name" value="LMWPc"/>
    <property type="match status" value="1"/>
</dbReference>
<feature type="domain" description="Phosphotyrosine protein phosphatase I" evidence="6">
    <location>
        <begin position="29"/>
        <end position="166"/>
    </location>
</feature>
<comment type="caution">
    <text evidence="7">The sequence shown here is derived from an EMBL/GenBank/DDBJ whole genome shotgun (WGS) entry which is preliminary data.</text>
</comment>
<organism evidence="7 8">
    <name type="scientific">Paraburkholderia dipogonis</name>
    <dbReference type="NCBI Taxonomy" id="1211383"/>
    <lineage>
        <taxon>Bacteria</taxon>
        <taxon>Pseudomonadati</taxon>
        <taxon>Pseudomonadota</taxon>
        <taxon>Betaproteobacteria</taxon>
        <taxon>Burkholderiales</taxon>
        <taxon>Burkholderiaceae</taxon>
        <taxon>Paraburkholderia</taxon>
    </lineage>
</organism>
<dbReference type="SMART" id="SM00226">
    <property type="entry name" value="LMWPc"/>
    <property type="match status" value="1"/>
</dbReference>
<dbReference type="EMBL" id="JAQQEZ010000059">
    <property type="protein sequence ID" value="MFM0007398.1"/>
    <property type="molecule type" value="Genomic_DNA"/>
</dbReference>
<dbReference type="SUPFAM" id="SSF52788">
    <property type="entry name" value="Phosphotyrosine protein phosphatases I"/>
    <property type="match status" value="1"/>
</dbReference>
<comment type="catalytic activity">
    <reaction evidence="5">
        <text>O-phospho-L-tyrosyl-[protein] + H2O = L-tyrosyl-[protein] + phosphate</text>
        <dbReference type="Rhea" id="RHEA:10684"/>
        <dbReference type="Rhea" id="RHEA-COMP:10136"/>
        <dbReference type="Rhea" id="RHEA-COMP:20101"/>
        <dbReference type="ChEBI" id="CHEBI:15377"/>
        <dbReference type="ChEBI" id="CHEBI:43474"/>
        <dbReference type="ChEBI" id="CHEBI:46858"/>
        <dbReference type="ChEBI" id="CHEBI:61978"/>
        <dbReference type="EC" id="3.1.3.48"/>
    </reaction>
</comment>
<dbReference type="InterPro" id="IPR036196">
    <property type="entry name" value="Ptyr_pPase_sf"/>
</dbReference>
<protein>
    <recommendedName>
        <fullName evidence="2">protein-tyrosine-phosphatase</fullName>
        <ecNumber evidence="2">3.1.3.48</ecNumber>
    </recommendedName>
</protein>
<dbReference type="PANTHER" id="PTHR11717">
    <property type="entry name" value="LOW MOLECULAR WEIGHT PROTEIN TYROSINE PHOSPHATASE"/>
    <property type="match status" value="1"/>
</dbReference>
<dbReference type="Gene3D" id="3.40.50.2300">
    <property type="match status" value="1"/>
</dbReference>
<accession>A0ABW9B5C5</accession>
<dbReference type="InterPro" id="IPR017867">
    <property type="entry name" value="Tyr_phospatase_low_mol_wt"/>
</dbReference>
<comment type="similarity">
    <text evidence="1">Belongs to the low molecular weight phosphotyrosine protein phosphatase family.</text>
</comment>
<evidence type="ECO:0000256" key="1">
    <source>
        <dbReference type="ARBA" id="ARBA00011063"/>
    </source>
</evidence>
<evidence type="ECO:0000256" key="5">
    <source>
        <dbReference type="ARBA" id="ARBA00051722"/>
    </source>
</evidence>